<dbReference type="InterPro" id="IPR036271">
    <property type="entry name" value="Tet_transcr_reg_TetR-rel_C_sf"/>
</dbReference>
<organism evidence="6 7">
    <name type="scientific">Dictyobacter halimunensis</name>
    <dbReference type="NCBI Taxonomy" id="3026934"/>
    <lineage>
        <taxon>Bacteria</taxon>
        <taxon>Bacillati</taxon>
        <taxon>Chloroflexota</taxon>
        <taxon>Ktedonobacteria</taxon>
        <taxon>Ktedonobacterales</taxon>
        <taxon>Dictyobacteraceae</taxon>
        <taxon>Dictyobacter</taxon>
    </lineage>
</organism>
<dbReference type="Gene3D" id="1.10.10.60">
    <property type="entry name" value="Homeodomain-like"/>
    <property type="match status" value="1"/>
</dbReference>
<keyword evidence="7" id="KW-1185">Reference proteome</keyword>
<reference evidence="6 7" key="1">
    <citation type="submission" date="2023-02" db="EMBL/GenBank/DDBJ databases">
        <title>Dictyobacter halimunensis sp. nov., a new member of the class Ktedonobacteria from forest soil in a geothermal area.</title>
        <authorList>
            <person name="Rachmania M.K."/>
            <person name="Ningsih F."/>
            <person name="Sakai Y."/>
            <person name="Yabe S."/>
            <person name="Yokota A."/>
            <person name="Sjamsuridzal W."/>
        </authorList>
    </citation>
    <scope>NUCLEOTIDE SEQUENCE [LARGE SCALE GENOMIC DNA]</scope>
    <source>
        <strain evidence="6 7">S3.2.2.5</strain>
    </source>
</reference>
<accession>A0ABQ6G7A7</accession>
<dbReference type="Gene3D" id="1.10.357.10">
    <property type="entry name" value="Tetracycline Repressor, domain 2"/>
    <property type="match status" value="1"/>
</dbReference>
<dbReference type="Pfam" id="PF16925">
    <property type="entry name" value="TetR_C_13"/>
    <property type="match status" value="1"/>
</dbReference>
<dbReference type="Proteomes" id="UP001344906">
    <property type="component" value="Unassembled WGS sequence"/>
</dbReference>
<proteinExistence type="predicted"/>
<protein>
    <submittedName>
        <fullName evidence="6">HTH-type transcriptional regulator YezE</fullName>
    </submittedName>
</protein>
<sequence>MAGRKAFQPSLVLEKAMNAFWERGYEGLSVEDLVQCTGIGRGSLYDTFGDKHSLYLAALDRYILFNRAQRATLLEYEGTLSEALEHNFQVYIDLLLSDPAHRGCFLVNASLEMAPHDSEVSQKVQAAFADIEEVFYTILIRAQAAGELDWKRDPHQLARFLLGTMISIRVLARSNAGRETLEDIMHTALSVFQ</sequence>
<evidence type="ECO:0000256" key="3">
    <source>
        <dbReference type="ARBA" id="ARBA00023163"/>
    </source>
</evidence>
<gene>
    <name evidence="6" type="primary">yezE</name>
    <name evidence="6" type="ORF">KDH_77950</name>
</gene>
<dbReference type="PRINTS" id="PR00455">
    <property type="entry name" value="HTHTETR"/>
</dbReference>
<evidence type="ECO:0000256" key="4">
    <source>
        <dbReference type="PROSITE-ProRule" id="PRU00335"/>
    </source>
</evidence>
<evidence type="ECO:0000256" key="2">
    <source>
        <dbReference type="ARBA" id="ARBA00023125"/>
    </source>
</evidence>
<keyword evidence="2 4" id="KW-0238">DNA-binding</keyword>
<dbReference type="PANTHER" id="PTHR47506">
    <property type="entry name" value="TRANSCRIPTIONAL REGULATORY PROTEIN"/>
    <property type="match status" value="1"/>
</dbReference>
<dbReference type="SUPFAM" id="SSF46689">
    <property type="entry name" value="Homeodomain-like"/>
    <property type="match status" value="1"/>
</dbReference>
<keyword evidence="3" id="KW-0804">Transcription</keyword>
<dbReference type="EMBL" id="BSRI01000002">
    <property type="protein sequence ID" value="GLV60977.1"/>
    <property type="molecule type" value="Genomic_DNA"/>
</dbReference>
<dbReference type="InterPro" id="IPR011075">
    <property type="entry name" value="TetR_C"/>
</dbReference>
<feature type="DNA-binding region" description="H-T-H motif" evidence="4">
    <location>
        <begin position="29"/>
        <end position="48"/>
    </location>
</feature>
<evidence type="ECO:0000256" key="1">
    <source>
        <dbReference type="ARBA" id="ARBA00023015"/>
    </source>
</evidence>
<evidence type="ECO:0000313" key="7">
    <source>
        <dbReference type="Proteomes" id="UP001344906"/>
    </source>
</evidence>
<dbReference type="PROSITE" id="PS50977">
    <property type="entry name" value="HTH_TETR_2"/>
    <property type="match status" value="1"/>
</dbReference>
<dbReference type="InterPro" id="IPR009057">
    <property type="entry name" value="Homeodomain-like_sf"/>
</dbReference>
<keyword evidence="1" id="KW-0805">Transcription regulation</keyword>
<dbReference type="SUPFAM" id="SSF48498">
    <property type="entry name" value="Tetracyclin repressor-like, C-terminal domain"/>
    <property type="match status" value="1"/>
</dbReference>
<evidence type="ECO:0000259" key="5">
    <source>
        <dbReference type="PROSITE" id="PS50977"/>
    </source>
</evidence>
<dbReference type="InterPro" id="IPR001647">
    <property type="entry name" value="HTH_TetR"/>
</dbReference>
<name>A0ABQ6G7A7_9CHLR</name>
<comment type="caution">
    <text evidence="6">The sequence shown here is derived from an EMBL/GenBank/DDBJ whole genome shotgun (WGS) entry which is preliminary data.</text>
</comment>
<feature type="domain" description="HTH tetR-type" evidence="5">
    <location>
        <begin position="6"/>
        <end position="66"/>
    </location>
</feature>
<dbReference type="PANTHER" id="PTHR47506:SF1">
    <property type="entry name" value="HTH-TYPE TRANSCRIPTIONAL REGULATOR YJDC"/>
    <property type="match status" value="1"/>
</dbReference>
<evidence type="ECO:0000313" key="6">
    <source>
        <dbReference type="EMBL" id="GLV60977.1"/>
    </source>
</evidence>
<dbReference type="Pfam" id="PF00440">
    <property type="entry name" value="TetR_N"/>
    <property type="match status" value="1"/>
</dbReference>